<reference evidence="2" key="2">
    <citation type="submission" date="2020-09" db="EMBL/GenBank/DDBJ databases">
        <authorList>
            <person name="Sun Q."/>
            <person name="Zhou Y."/>
        </authorList>
    </citation>
    <scope>NUCLEOTIDE SEQUENCE</scope>
    <source>
        <strain evidence="2">CGMCC 4.7403</strain>
    </source>
</reference>
<dbReference type="AlphaFoldDB" id="A0A918Z7L4"/>
<dbReference type="EMBL" id="BNAT01000024">
    <property type="protein sequence ID" value="GHE40145.1"/>
    <property type="molecule type" value="Genomic_DNA"/>
</dbReference>
<evidence type="ECO:0000313" key="3">
    <source>
        <dbReference type="Proteomes" id="UP000603227"/>
    </source>
</evidence>
<accession>A0A918Z7L4</accession>
<dbReference type="Proteomes" id="UP000603227">
    <property type="component" value="Unassembled WGS sequence"/>
</dbReference>
<name>A0A918Z7L4_9ACTN</name>
<comment type="caution">
    <text evidence="2">The sequence shown here is derived from an EMBL/GenBank/DDBJ whole genome shotgun (WGS) entry which is preliminary data.</text>
</comment>
<evidence type="ECO:0000256" key="1">
    <source>
        <dbReference type="SAM" id="MobiDB-lite"/>
    </source>
</evidence>
<protein>
    <submittedName>
        <fullName evidence="2">Uncharacterized protein</fullName>
    </submittedName>
</protein>
<keyword evidence="3" id="KW-1185">Reference proteome</keyword>
<feature type="region of interest" description="Disordered" evidence="1">
    <location>
        <begin position="33"/>
        <end position="117"/>
    </location>
</feature>
<organism evidence="2 3">
    <name type="scientific">Streptomyces capitiformicae</name>
    <dbReference type="NCBI Taxonomy" id="2014920"/>
    <lineage>
        <taxon>Bacteria</taxon>
        <taxon>Bacillati</taxon>
        <taxon>Actinomycetota</taxon>
        <taxon>Actinomycetes</taxon>
        <taxon>Kitasatosporales</taxon>
        <taxon>Streptomycetaceae</taxon>
        <taxon>Streptomyces</taxon>
    </lineage>
</organism>
<gene>
    <name evidence="2" type="ORF">GCM10017771_59190</name>
</gene>
<sequence>MRAAPGIRRTPGGTVVLRAAPCPHLRVRVLPGAARPRRALRVSRGAAGGRRDGDVASDEEGQADVQTARVPSEPRGAVRGHVPALRTALGARPSVSSGPQVPATPGSDAVTDAGSWA</sequence>
<reference evidence="2" key="1">
    <citation type="journal article" date="2014" name="Int. J. Syst. Evol. Microbiol.">
        <title>Complete genome sequence of Corynebacterium casei LMG S-19264T (=DSM 44701T), isolated from a smear-ripened cheese.</title>
        <authorList>
            <consortium name="US DOE Joint Genome Institute (JGI-PGF)"/>
            <person name="Walter F."/>
            <person name="Albersmeier A."/>
            <person name="Kalinowski J."/>
            <person name="Ruckert C."/>
        </authorList>
    </citation>
    <scope>NUCLEOTIDE SEQUENCE</scope>
    <source>
        <strain evidence="2">CGMCC 4.7403</strain>
    </source>
</reference>
<evidence type="ECO:0000313" key="2">
    <source>
        <dbReference type="EMBL" id="GHE40145.1"/>
    </source>
</evidence>
<proteinExistence type="predicted"/>